<dbReference type="EMBL" id="JAUSYY010000001">
    <property type="protein sequence ID" value="MDQ0896054.1"/>
    <property type="molecule type" value="Genomic_DNA"/>
</dbReference>
<dbReference type="RefSeq" id="WP_307044639.1">
    <property type="nucleotide sequence ID" value="NZ_JAUSYY010000001.1"/>
</dbReference>
<evidence type="ECO:0000313" key="3">
    <source>
        <dbReference type="Proteomes" id="UP001239083"/>
    </source>
</evidence>
<accession>A0ABU0RDA0</accession>
<feature type="transmembrane region" description="Helical" evidence="1">
    <location>
        <begin position="45"/>
        <end position="64"/>
    </location>
</feature>
<sequence length="191" mass="20686">MIDSIDDAIASAAPPVAKRGRELEGLVERVVEERIPRRRRGRRRMMLGTAVLAVLIGGTSASLATPDFRGWWWSGSPDRTVQRVNATGELCTIGYKILADVGFPETDPAVIAAREILSETDIENLQIDQAKLEENRASVPKPLDPDGVTISNAIITLVVDGVRARGLDPAHFSIGGDGRCGDEDGSRDDWN</sequence>
<dbReference type="Proteomes" id="UP001239083">
    <property type="component" value="Unassembled WGS sequence"/>
</dbReference>
<comment type="caution">
    <text evidence="2">The sequence shown here is derived from an EMBL/GenBank/DDBJ whole genome shotgun (WGS) entry which is preliminary data.</text>
</comment>
<proteinExistence type="predicted"/>
<keyword evidence="3" id="KW-1185">Reference proteome</keyword>
<gene>
    <name evidence="2" type="ORF">QFZ26_003609</name>
</gene>
<keyword evidence="1" id="KW-1133">Transmembrane helix</keyword>
<keyword evidence="1" id="KW-0472">Membrane</keyword>
<evidence type="ECO:0000256" key="1">
    <source>
        <dbReference type="SAM" id="Phobius"/>
    </source>
</evidence>
<organism evidence="2 3">
    <name type="scientific">Agromyces ramosus</name>
    <dbReference type="NCBI Taxonomy" id="33879"/>
    <lineage>
        <taxon>Bacteria</taxon>
        <taxon>Bacillati</taxon>
        <taxon>Actinomycetota</taxon>
        <taxon>Actinomycetes</taxon>
        <taxon>Micrococcales</taxon>
        <taxon>Microbacteriaceae</taxon>
        <taxon>Agromyces</taxon>
    </lineage>
</organism>
<keyword evidence="1" id="KW-0812">Transmembrane</keyword>
<name>A0ABU0RDA0_9MICO</name>
<reference evidence="2 3" key="1">
    <citation type="submission" date="2023-07" db="EMBL/GenBank/DDBJ databases">
        <title>Comparative genomics of wheat-associated soil bacteria to identify genetic determinants of phenazine resistance.</title>
        <authorList>
            <person name="Mouncey N."/>
        </authorList>
    </citation>
    <scope>NUCLEOTIDE SEQUENCE [LARGE SCALE GENOMIC DNA]</scope>
    <source>
        <strain evidence="2 3">V3I3</strain>
    </source>
</reference>
<protein>
    <submittedName>
        <fullName evidence="2">Uncharacterized protein</fullName>
    </submittedName>
</protein>
<evidence type="ECO:0000313" key="2">
    <source>
        <dbReference type="EMBL" id="MDQ0896054.1"/>
    </source>
</evidence>